<dbReference type="RefSeq" id="XP_001588135.1">
    <property type="nucleotide sequence ID" value="XM_001588085.1"/>
</dbReference>
<accession>A7EZ15</accession>
<organism evidence="1 2">
    <name type="scientific">Sclerotinia sclerotiorum (strain ATCC 18683 / 1980 / Ss-1)</name>
    <name type="common">White mold</name>
    <name type="synonym">Whetzelinia sclerotiorum</name>
    <dbReference type="NCBI Taxonomy" id="665079"/>
    <lineage>
        <taxon>Eukaryota</taxon>
        <taxon>Fungi</taxon>
        <taxon>Dikarya</taxon>
        <taxon>Ascomycota</taxon>
        <taxon>Pezizomycotina</taxon>
        <taxon>Leotiomycetes</taxon>
        <taxon>Helotiales</taxon>
        <taxon>Sclerotiniaceae</taxon>
        <taxon>Sclerotinia</taxon>
    </lineage>
</organism>
<dbReference type="KEGG" id="ssl:SS1G_10581"/>
<reference evidence="2" key="1">
    <citation type="journal article" date="2011" name="PLoS Genet.">
        <title>Genomic analysis of the necrotrophic fungal pathogens Sclerotinia sclerotiorum and Botrytis cinerea.</title>
        <authorList>
            <person name="Amselem J."/>
            <person name="Cuomo C.A."/>
            <person name="van Kan J.A."/>
            <person name="Viaud M."/>
            <person name="Benito E.P."/>
            <person name="Couloux A."/>
            <person name="Coutinho P.M."/>
            <person name="de Vries R.P."/>
            <person name="Dyer P.S."/>
            <person name="Fillinger S."/>
            <person name="Fournier E."/>
            <person name="Gout L."/>
            <person name="Hahn M."/>
            <person name="Kohn L."/>
            <person name="Lapalu N."/>
            <person name="Plummer K.M."/>
            <person name="Pradier J.M."/>
            <person name="Quevillon E."/>
            <person name="Sharon A."/>
            <person name="Simon A."/>
            <person name="ten Have A."/>
            <person name="Tudzynski B."/>
            <person name="Tudzynski P."/>
            <person name="Wincker P."/>
            <person name="Andrew M."/>
            <person name="Anthouard V."/>
            <person name="Beever R.E."/>
            <person name="Beffa R."/>
            <person name="Benoit I."/>
            <person name="Bouzid O."/>
            <person name="Brault B."/>
            <person name="Chen Z."/>
            <person name="Choquer M."/>
            <person name="Collemare J."/>
            <person name="Cotton P."/>
            <person name="Danchin E.G."/>
            <person name="Da Silva C."/>
            <person name="Gautier A."/>
            <person name="Giraud C."/>
            <person name="Giraud T."/>
            <person name="Gonzalez C."/>
            <person name="Grossetete S."/>
            <person name="Guldener U."/>
            <person name="Henrissat B."/>
            <person name="Howlett B.J."/>
            <person name="Kodira C."/>
            <person name="Kretschmer M."/>
            <person name="Lappartient A."/>
            <person name="Leroch M."/>
            <person name="Levis C."/>
            <person name="Mauceli E."/>
            <person name="Neuveglise C."/>
            <person name="Oeser B."/>
            <person name="Pearson M."/>
            <person name="Poulain J."/>
            <person name="Poussereau N."/>
            <person name="Quesneville H."/>
            <person name="Rascle C."/>
            <person name="Schumacher J."/>
            <person name="Segurens B."/>
            <person name="Sexton A."/>
            <person name="Silva E."/>
            <person name="Sirven C."/>
            <person name="Soanes D.M."/>
            <person name="Talbot N.J."/>
            <person name="Templeton M."/>
            <person name="Yandava C."/>
            <person name="Yarden O."/>
            <person name="Zeng Q."/>
            <person name="Rollins J.A."/>
            <person name="Lebrun M.H."/>
            <person name="Dickman M."/>
        </authorList>
    </citation>
    <scope>NUCLEOTIDE SEQUENCE [LARGE SCALE GENOMIC DNA]</scope>
    <source>
        <strain evidence="2">ATCC 18683 / 1980 / Ss-1</strain>
    </source>
</reference>
<dbReference type="Proteomes" id="UP000001312">
    <property type="component" value="Unassembled WGS sequence"/>
</dbReference>
<dbReference type="GeneID" id="5484494"/>
<sequence>MCLSYMSKLWVLFTDAIFGAAGRRNARMFQGYIQGTLFQLVKISLFETYFESIWAAGSRGSSDSGENSPAATQYRLSHSCFNPPTGQSNAVLLERNCGPKNQDRMPNL</sequence>
<evidence type="ECO:0000313" key="1">
    <source>
        <dbReference type="EMBL" id="EDN94707.1"/>
    </source>
</evidence>
<keyword evidence="2" id="KW-1185">Reference proteome</keyword>
<protein>
    <submittedName>
        <fullName evidence="1">Uncharacterized protein</fullName>
    </submittedName>
</protein>
<dbReference type="EMBL" id="CH476636">
    <property type="protein sequence ID" value="EDN94707.1"/>
    <property type="molecule type" value="Genomic_DNA"/>
</dbReference>
<dbReference type="AlphaFoldDB" id="A7EZ15"/>
<evidence type="ECO:0000313" key="2">
    <source>
        <dbReference type="Proteomes" id="UP000001312"/>
    </source>
</evidence>
<name>A7EZ15_SCLS1</name>
<proteinExistence type="predicted"/>
<dbReference type="InParanoid" id="A7EZ15"/>
<gene>
    <name evidence="1" type="ORF">SS1G_10581</name>
</gene>